<evidence type="ECO:0000256" key="1">
    <source>
        <dbReference type="SAM" id="MobiDB-lite"/>
    </source>
</evidence>
<dbReference type="Proteomes" id="UP001165405">
    <property type="component" value="Unassembled WGS sequence"/>
</dbReference>
<evidence type="ECO:0000313" key="2">
    <source>
        <dbReference type="EMBL" id="MCF4123004.1"/>
    </source>
</evidence>
<gene>
    <name evidence="2" type="ORF">L1785_18675</name>
</gene>
<reference evidence="2" key="1">
    <citation type="submission" date="2022-01" db="EMBL/GenBank/DDBJ databases">
        <title>Antribacter sp. nov., isolated from Guizhou of China.</title>
        <authorList>
            <person name="Chengliang C."/>
            <person name="Ya Z."/>
        </authorList>
    </citation>
    <scope>NUCLEOTIDE SEQUENCE</scope>
    <source>
        <strain evidence="2">KLBMP 9083</strain>
    </source>
</reference>
<proteinExistence type="predicted"/>
<protein>
    <submittedName>
        <fullName evidence="2">Uncharacterized protein</fullName>
    </submittedName>
</protein>
<name>A0AA41QGF3_9MICO</name>
<keyword evidence="3" id="KW-1185">Reference proteome</keyword>
<feature type="compositionally biased region" description="Basic and acidic residues" evidence="1">
    <location>
        <begin position="1"/>
        <end position="11"/>
    </location>
</feature>
<dbReference type="RefSeq" id="WP_236090809.1">
    <property type="nucleotide sequence ID" value="NZ_JAKGSG010000053.1"/>
</dbReference>
<feature type="region of interest" description="Disordered" evidence="1">
    <location>
        <begin position="88"/>
        <end position="116"/>
    </location>
</feature>
<accession>A0AA41QGF3</accession>
<feature type="region of interest" description="Disordered" evidence="1">
    <location>
        <begin position="1"/>
        <end position="21"/>
    </location>
</feature>
<feature type="compositionally biased region" description="Polar residues" evidence="1">
    <location>
        <begin position="90"/>
        <end position="101"/>
    </location>
</feature>
<organism evidence="2 3">
    <name type="scientific">Antribacter soli</name>
    <dbReference type="NCBI Taxonomy" id="2910976"/>
    <lineage>
        <taxon>Bacteria</taxon>
        <taxon>Bacillati</taxon>
        <taxon>Actinomycetota</taxon>
        <taxon>Actinomycetes</taxon>
        <taxon>Micrococcales</taxon>
        <taxon>Promicromonosporaceae</taxon>
        <taxon>Antribacter</taxon>
    </lineage>
</organism>
<dbReference type="EMBL" id="JAKGSG010000053">
    <property type="protein sequence ID" value="MCF4123004.1"/>
    <property type="molecule type" value="Genomic_DNA"/>
</dbReference>
<comment type="caution">
    <text evidence="2">The sequence shown here is derived from an EMBL/GenBank/DDBJ whole genome shotgun (WGS) entry which is preliminary data.</text>
</comment>
<evidence type="ECO:0000313" key="3">
    <source>
        <dbReference type="Proteomes" id="UP001165405"/>
    </source>
</evidence>
<dbReference type="AlphaFoldDB" id="A0AA41QGF3"/>
<sequence>MANEYLRRLREATPSPSGSGLPMTRAELAAAVNQYIWSTTGKHCHLDVDTLARYERGLIRWPSAMYRDGLRAVLGAQTDAGLGFYPTPRGRSTASLSNPQSWAVPRDTDAEDPAASTDMGRAMASLRRVLVSYRPDRVAGSSPDAVKRGVAASFSAYQAGRYEDSALRVVDAMRGLRNNTDLRVRALAHQIAAIVLTKAGHADIAWIAADRGVFAAEAAEDARLHLSLIRTAAFAMAAGGHHADALTSIDAAAHGFQRHMAQTPASASVYGTLLLSGAVLAAGHGNPRLASTYLDEAQRAADVNAIDRNDLWTAFGPTNVAIHRANVAAALGDMDAVLSVGGALSVEHLPVERQVRLHLDVARASLAVGDREDALATLVRAEATAPSQVRHHHITKDVVTSLIATAQRRPGAALTRLATLVGVAP</sequence>